<evidence type="ECO:0000256" key="7">
    <source>
        <dbReference type="ARBA" id="ARBA00023136"/>
    </source>
</evidence>
<feature type="transmembrane region" description="Helical" evidence="9">
    <location>
        <begin position="85"/>
        <end position="107"/>
    </location>
</feature>
<accession>A0A7Y9LPZ2</accession>
<evidence type="ECO:0000313" key="11">
    <source>
        <dbReference type="Proteomes" id="UP000542125"/>
    </source>
</evidence>
<gene>
    <name evidence="10" type="ORF">FHW18_004492</name>
</gene>
<evidence type="ECO:0000256" key="9">
    <source>
        <dbReference type="SAM" id="Phobius"/>
    </source>
</evidence>
<comment type="similarity">
    <text evidence="2">Belongs to the AzlC family.</text>
</comment>
<evidence type="ECO:0000256" key="3">
    <source>
        <dbReference type="ARBA" id="ARBA00022448"/>
    </source>
</evidence>
<feature type="transmembrane region" description="Helical" evidence="9">
    <location>
        <begin position="196"/>
        <end position="219"/>
    </location>
</feature>
<feature type="region of interest" description="Disordered" evidence="8">
    <location>
        <begin position="1"/>
        <end position="40"/>
    </location>
</feature>
<keyword evidence="6 9" id="KW-1133">Transmembrane helix</keyword>
<name>A0A7Y9LPZ2_9BURK</name>
<dbReference type="Proteomes" id="UP000542125">
    <property type="component" value="Unassembled WGS sequence"/>
</dbReference>
<dbReference type="AlphaFoldDB" id="A0A7Y9LPZ2"/>
<evidence type="ECO:0000256" key="6">
    <source>
        <dbReference type="ARBA" id="ARBA00022989"/>
    </source>
</evidence>
<organism evidence="10 11">
    <name type="scientific">Pigmentiphaga litoralis</name>
    <dbReference type="NCBI Taxonomy" id="516702"/>
    <lineage>
        <taxon>Bacteria</taxon>
        <taxon>Pseudomonadati</taxon>
        <taxon>Pseudomonadota</taxon>
        <taxon>Betaproteobacteria</taxon>
        <taxon>Burkholderiales</taxon>
        <taxon>Alcaligenaceae</taxon>
        <taxon>Pigmentiphaga</taxon>
    </lineage>
</organism>
<dbReference type="GO" id="GO:0005886">
    <property type="term" value="C:plasma membrane"/>
    <property type="evidence" value="ECO:0007669"/>
    <property type="project" value="UniProtKB-SubCell"/>
</dbReference>
<reference evidence="10 11" key="1">
    <citation type="submission" date="2020-07" db="EMBL/GenBank/DDBJ databases">
        <title>Genomic Encyclopedia of Type Strains, Phase IV (KMG-V): Genome sequencing to study the core and pangenomes of soil and plant-associated prokaryotes.</title>
        <authorList>
            <person name="Whitman W."/>
        </authorList>
    </citation>
    <scope>NUCLEOTIDE SEQUENCE [LARGE SCALE GENOMIC DNA]</scope>
    <source>
        <strain evidence="10 11">SAS40</strain>
    </source>
</reference>
<evidence type="ECO:0000313" key="10">
    <source>
        <dbReference type="EMBL" id="NYE85185.1"/>
    </source>
</evidence>
<dbReference type="PANTHER" id="PTHR34979:SF1">
    <property type="entry name" value="INNER MEMBRANE PROTEIN YGAZ"/>
    <property type="match status" value="1"/>
</dbReference>
<dbReference type="Pfam" id="PF03591">
    <property type="entry name" value="AzlC"/>
    <property type="match status" value="1"/>
</dbReference>
<feature type="transmembrane region" description="Helical" evidence="9">
    <location>
        <begin position="58"/>
        <end position="78"/>
    </location>
</feature>
<comment type="subcellular location">
    <subcellularLocation>
        <location evidence="1">Cell membrane</location>
        <topology evidence="1">Multi-pass membrane protein</topology>
    </subcellularLocation>
</comment>
<dbReference type="PANTHER" id="PTHR34979">
    <property type="entry name" value="INNER MEMBRANE PROTEIN YGAZ"/>
    <property type="match status" value="1"/>
</dbReference>
<dbReference type="InterPro" id="IPR011606">
    <property type="entry name" value="Brnchd-chn_aa_trnsp_permease"/>
</dbReference>
<keyword evidence="5 9" id="KW-0812">Transmembrane</keyword>
<feature type="transmembrane region" description="Helical" evidence="9">
    <location>
        <begin position="253"/>
        <end position="269"/>
    </location>
</feature>
<evidence type="ECO:0000256" key="8">
    <source>
        <dbReference type="SAM" id="MobiDB-lite"/>
    </source>
</evidence>
<feature type="transmembrane region" description="Helical" evidence="9">
    <location>
        <begin position="147"/>
        <end position="165"/>
    </location>
</feature>
<dbReference type="EMBL" id="JACBYR010000002">
    <property type="protein sequence ID" value="NYE85185.1"/>
    <property type="molecule type" value="Genomic_DNA"/>
</dbReference>
<keyword evidence="11" id="KW-1185">Reference proteome</keyword>
<evidence type="ECO:0000256" key="1">
    <source>
        <dbReference type="ARBA" id="ARBA00004651"/>
    </source>
</evidence>
<keyword evidence="4" id="KW-1003">Cell membrane</keyword>
<sequence length="284" mass="29580">MPSPDLHKNGSASPAAGRDTSNDSLHQHAAASPHPDAARTPDEIRQVQRAAFMDGVRALAPASLAIGVWGLVTGVAMVKVGLTQSLALGMTLVVYAGSAQLTSLPLILAGAPIWLIFLASFVVNLRFVIFSAAFHPFFRRYGAWKRLVMGYFSSDIGFVLFMPRYSDAPVKGTAEQTGFFWGVAAGNWLVWQVSSIVGVVVGALIPAAWSLEFAAVLALMSIVVPMAKGRPVLAAIVAAAVVGWAGQPLPLRLGLVAAVIAGVTAGMLVERAEARGAAHTGAAS</sequence>
<comment type="caution">
    <text evidence="10">The sequence shown here is derived from an EMBL/GenBank/DDBJ whole genome shotgun (WGS) entry which is preliminary data.</text>
</comment>
<feature type="transmembrane region" description="Helical" evidence="9">
    <location>
        <begin position="113"/>
        <end position="135"/>
    </location>
</feature>
<evidence type="ECO:0000256" key="5">
    <source>
        <dbReference type="ARBA" id="ARBA00022692"/>
    </source>
</evidence>
<evidence type="ECO:0000256" key="4">
    <source>
        <dbReference type="ARBA" id="ARBA00022475"/>
    </source>
</evidence>
<dbReference type="GO" id="GO:1903785">
    <property type="term" value="P:L-valine transmembrane transport"/>
    <property type="evidence" value="ECO:0007669"/>
    <property type="project" value="TreeGrafter"/>
</dbReference>
<keyword evidence="3" id="KW-0813">Transport</keyword>
<proteinExistence type="inferred from homology"/>
<protein>
    <submittedName>
        <fullName evidence="10">Putative branched-subunit amino acid permease</fullName>
    </submittedName>
</protein>
<keyword evidence="7 9" id="KW-0472">Membrane</keyword>
<evidence type="ECO:0000256" key="2">
    <source>
        <dbReference type="ARBA" id="ARBA00010735"/>
    </source>
</evidence>